<dbReference type="UniPathway" id="UPA00143"/>
<dbReference type="SUPFAM" id="SSF50978">
    <property type="entry name" value="WD40 repeat-like"/>
    <property type="match status" value="1"/>
</dbReference>
<dbReference type="Pfam" id="PF00400">
    <property type="entry name" value="WD40"/>
    <property type="match status" value="1"/>
</dbReference>
<evidence type="ECO:0000313" key="9">
    <source>
        <dbReference type="RefSeq" id="XP_015898519.2"/>
    </source>
</evidence>
<feature type="compositionally biased region" description="Low complexity" evidence="6">
    <location>
        <begin position="340"/>
        <end position="351"/>
    </location>
</feature>
<keyword evidence="5" id="KW-0853">WD repeat</keyword>
<dbReference type="SMART" id="SM00320">
    <property type="entry name" value="WD40"/>
    <property type="match status" value="6"/>
</dbReference>
<dbReference type="InterPro" id="IPR015943">
    <property type="entry name" value="WD40/YVTN_repeat-like_dom_sf"/>
</dbReference>
<dbReference type="InterPro" id="IPR001680">
    <property type="entry name" value="WD40_rpt"/>
</dbReference>
<dbReference type="Pfam" id="PF23654">
    <property type="entry name" value="ARM_LIN_2nd"/>
    <property type="match status" value="1"/>
</dbReference>
<dbReference type="PROSITE" id="PS50294">
    <property type="entry name" value="WD_REPEATS_REGION"/>
    <property type="match status" value="2"/>
</dbReference>
<dbReference type="GO" id="GO:0016567">
    <property type="term" value="P:protein ubiquitination"/>
    <property type="evidence" value="ECO:0007669"/>
    <property type="project" value="UniProtKB-UniPathway"/>
</dbReference>
<evidence type="ECO:0000256" key="2">
    <source>
        <dbReference type="ARBA" id="ARBA00004906"/>
    </source>
</evidence>
<dbReference type="KEGG" id="zju:107431976"/>
<dbReference type="InterPro" id="IPR056512">
    <property type="entry name" value="LIN_N"/>
</dbReference>
<dbReference type="InterPro" id="IPR052858">
    <property type="entry name" value="E3_ubiquitin-ligase_LIN"/>
</dbReference>
<dbReference type="Gene3D" id="2.130.10.10">
    <property type="entry name" value="YVTN repeat-like/Quinoprotein amine dehydrogenase"/>
    <property type="match status" value="2"/>
</dbReference>
<dbReference type="Pfam" id="PF23628">
    <property type="entry name" value="ARM_LIN_C"/>
    <property type="match status" value="1"/>
</dbReference>
<dbReference type="InterPro" id="IPR016024">
    <property type="entry name" value="ARM-type_fold"/>
</dbReference>
<keyword evidence="4" id="KW-0808">Transferase</keyword>
<dbReference type="InterPro" id="IPR056514">
    <property type="entry name" value="ARM_LIN_2nd"/>
</dbReference>
<dbReference type="Pfam" id="PF04564">
    <property type="entry name" value="U-box"/>
    <property type="match status" value="1"/>
</dbReference>
<dbReference type="InterPro" id="IPR003613">
    <property type="entry name" value="Ubox_domain"/>
</dbReference>
<dbReference type="InterPro" id="IPR045210">
    <property type="entry name" value="RING-Ubox_PUB"/>
</dbReference>
<dbReference type="Gene3D" id="3.30.40.10">
    <property type="entry name" value="Zinc/RING finger domain, C3HC4 (zinc finger)"/>
    <property type="match status" value="1"/>
</dbReference>
<evidence type="ECO:0000256" key="3">
    <source>
        <dbReference type="ARBA" id="ARBA00012483"/>
    </source>
</evidence>
<dbReference type="EC" id="2.3.2.27" evidence="3"/>
<protein>
    <recommendedName>
        <fullName evidence="3">RING-type E3 ubiquitin transferase</fullName>
        <ecNumber evidence="3">2.3.2.27</ecNumber>
    </recommendedName>
</protein>
<gene>
    <name evidence="9" type="primary">LOC107431976</name>
</gene>
<dbReference type="InterPro" id="IPR011989">
    <property type="entry name" value="ARM-like"/>
</dbReference>
<comment type="pathway">
    <text evidence="2">Protein modification; protein ubiquitination.</text>
</comment>
<dbReference type="SMART" id="SM00504">
    <property type="entry name" value="Ubox"/>
    <property type="match status" value="1"/>
</dbReference>
<dbReference type="InterPro" id="IPR055566">
    <property type="entry name" value="ARM_LIN"/>
</dbReference>
<feature type="repeat" description="WD" evidence="5">
    <location>
        <begin position="1313"/>
        <end position="1347"/>
    </location>
</feature>
<dbReference type="GO" id="GO:0061630">
    <property type="term" value="F:ubiquitin protein ligase activity"/>
    <property type="evidence" value="ECO:0007669"/>
    <property type="project" value="UniProtKB-EC"/>
</dbReference>
<sequence>MNTTTTTTTTSAIATATPSSQILEHTAAFISETLSQIDLRQRLYSTLRCKLPSSLQTSLKPINLAAETLESAISTASPSIRSFSLRRAEKLILSHPPNPFSSLLLSLIYGLSRRPLDASLSLLDLFQTDPSSARSEIAPLIFQELFLVHLLPVLQSLNQQRLLILSSSPPNGDDDKDEYSICDESVVISCTKSLSKMSDDQASELKELETRYEAVVDENCKNLAKYFRQVLENKNGNELMNPPPVMLNKTEKFRMVEYTREQRIGTGEELGFKNGRYNPIWSDGERSVEFLGTSGSRKVKSPPFYPQRVSPYILKNHTSSKRLTTPPNSNSDSEPDFLLDNNSVDSSSSSDSDAEIEEKNRKMSLFESRQRRTQKQKQPISGESSCSPDRQMAHYDNPPGGGKHTPPKDFVCPITSNLFHDPVTLETGQTYERVAIQEWLDRGNSTCPITRQKLQNTQLPKTNYVLKRLIASWQEQNPGSAVNHSENPYPVPEQMTKPIVPSTSPNSVISRATIDGTVGELRHAINNLCVSEILKESETAVLHIERFWKEANIEVDIQAMLSKPPVINGFVEILFNSVDPRVLKATVFLLSELGSRDKTVVQTLTRVDSDVECVVALFRKGLMEAVVLIYLLRNSIMNLVEMDLVHSFILVIKKKEEDLLKMCIKPKTAAVLLLGQIFESSEEELVSSIINTLISEKAIESIVASLEAGWAEERIAAIGILLKCMQKEGKCRNNIADKAQIAPVLESFISAGDGDRFKIIFFLSELVKLNRRTFNEQVLHIIKDEGPLSTMHTLLVYLQTALQDQCPVVAGLLLQLDLLAEPRKMSIYREEAIDSLISCLRQTDFPTAQVTAAETIMSLQGRFTISGNSLTRAFLLKRAGLDKTYKSLVRMDQLSNFSAEGKETFLEEEKAADNWERKMASVLVSHEFGLLFEALAEGLKSKHEELSSASFVSATWLVHMFNVLPDTGIRGAARVCLLKHFISVLNSSKDTEEKALSMLALRSFIHDPEGMRDLTFYIKDILKGLRELKRSTPLAFEMLKVFSEGQDSSSELWCHKELVQVNCSENGEVLSIVCFKDKIFSGHSDGTIKVWTGKGSILHLIQETREHNKAVTSLAILSAGERLYSGSLDKTTRVWTIGNEAIYCVQVHDMKDQVHNLAVANTVACFIPQGIGVKVHTWKGGSKLLNGNKYVKCLALVHGKLYCGCHDSSIQEIDLATGTLSTIQGGSRKLLMKANPVLALQIHAGQVYAATSTLDGAAVKIFSTSNCSMIGSLTTAMEVRSMAISSELIYLGCKGGTVEIWGREKQNRIDTLQTGTNCKVICMALDSNEEVLVIGTSDGRIQAWGLS</sequence>
<evidence type="ECO:0000313" key="8">
    <source>
        <dbReference type="Proteomes" id="UP001652623"/>
    </source>
</evidence>
<evidence type="ECO:0000259" key="7">
    <source>
        <dbReference type="PROSITE" id="PS51698"/>
    </source>
</evidence>
<feature type="compositionally biased region" description="Polar residues" evidence="6">
    <location>
        <begin position="376"/>
        <end position="388"/>
    </location>
</feature>
<evidence type="ECO:0000256" key="1">
    <source>
        <dbReference type="ARBA" id="ARBA00000900"/>
    </source>
</evidence>
<dbReference type="PROSITE" id="PS51698">
    <property type="entry name" value="U_BOX"/>
    <property type="match status" value="1"/>
</dbReference>
<dbReference type="PANTHER" id="PTHR47446:SF2">
    <property type="entry name" value="RING-TYPE E3 UBIQUITIN TRANSFERASE"/>
    <property type="match status" value="1"/>
</dbReference>
<feature type="domain" description="U-box" evidence="7">
    <location>
        <begin position="405"/>
        <end position="480"/>
    </location>
</feature>
<feature type="region of interest" description="Disordered" evidence="6">
    <location>
        <begin position="293"/>
        <end position="409"/>
    </location>
</feature>
<name>A0A6P4AKW9_ZIZJJ</name>
<keyword evidence="8" id="KW-1185">Reference proteome</keyword>
<comment type="catalytic activity">
    <reaction evidence="1">
        <text>S-ubiquitinyl-[E2 ubiquitin-conjugating enzyme]-L-cysteine + [acceptor protein]-L-lysine = [E2 ubiquitin-conjugating enzyme]-L-cysteine + N(6)-ubiquitinyl-[acceptor protein]-L-lysine.</text>
        <dbReference type="EC" id="2.3.2.27"/>
    </reaction>
</comment>
<dbReference type="PROSITE" id="PS50082">
    <property type="entry name" value="WD_REPEATS_2"/>
    <property type="match status" value="2"/>
</dbReference>
<dbReference type="SUPFAM" id="SSF57850">
    <property type="entry name" value="RING/U-box"/>
    <property type="match status" value="1"/>
</dbReference>
<dbReference type="Gene3D" id="1.25.10.10">
    <property type="entry name" value="Leucine-rich Repeat Variant"/>
    <property type="match status" value="1"/>
</dbReference>
<dbReference type="CDD" id="cd16664">
    <property type="entry name" value="RING-Ubox_PUB"/>
    <property type="match status" value="1"/>
</dbReference>
<reference evidence="9" key="1">
    <citation type="submission" date="2025-08" db="UniProtKB">
        <authorList>
            <consortium name="RefSeq"/>
        </authorList>
    </citation>
    <scope>IDENTIFICATION</scope>
    <source>
        <tissue evidence="9">Seedling</tissue>
    </source>
</reference>
<evidence type="ECO:0000256" key="6">
    <source>
        <dbReference type="SAM" id="MobiDB-lite"/>
    </source>
</evidence>
<dbReference type="RefSeq" id="XP_015898519.2">
    <property type="nucleotide sequence ID" value="XM_016043033.4"/>
</dbReference>
<dbReference type="PANTHER" id="PTHR47446">
    <property type="entry name" value="RING-TYPE E3 UBIQUITIN TRANSFERASE"/>
    <property type="match status" value="1"/>
</dbReference>
<dbReference type="SUPFAM" id="SSF48371">
    <property type="entry name" value="ARM repeat"/>
    <property type="match status" value="1"/>
</dbReference>
<dbReference type="FunCoup" id="A0A6P4AKW9">
    <property type="interactions" value="1112"/>
</dbReference>
<organism evidence="8 9">
    <name type="scientific">Ziziphus jujuba</name>
    <name type="common">Chinese jujube</name>
    <name type="synonym">Ziziphus sativa</name>
    <dbReference type="NCBI Taxonomy" id="326968"/>
    <lineage>
        <taxon>Eukaryota</taxon>
        <taxon>Viridiplantae</taxon>
        <taxon>Streptophyta</taxon>
        <taxon>Embryophyta</taxon>
        <taxon>Tracheophyta</taxon>
        <taxon>Spermatophyta</taxon>
        <taxon>Magnoliopsida</taxon>
        <taxon>eudicotyledons</taxon>
        <taxon>Gunneridae</taxon>
        <taxon>Pentapetalae</taxon>
        <taxon>rosids</taxon>
        <taxon>fabids</taxon>
        <taxon>Rosales</taxon>
        <taxon>Rhamnaceae</taxon>
        <taxon>Paliureae</taxon>
        <taxon>Ziziphus</taxon>
    </lineage>
</organism>
<proteinExistence type="predicted"/>
<feature type="compositionally biased region" description="Polar residues" evidence="6">
    <location>
        <begin position="321"/>
        <end position="332"/>
    </location>
</feature>
<dbReference type="GeneID" id="107431976"/>
<dbReference type="Proteomes" id="UP001652623">
    <property type="component" value="Chromosome 11"/>
</dbReference>
<evidence type="ECO:0000256" key="5">
    <source>
        <dbReference type="PROSITE-ProRule" id="PRU00221"/>
    </source>
</evidence>
<feature type="repeat" description="WD" evidence="5">
    <location>
        <begin position="1104"/>
        <end position="1137"/>
    </location>
</feature>
<accession>A0A6P4AKW9</accession>
<evidence type="ECO:0000256" key="4">
    <source>
        <dbReference type="ARBA" id="ARBA00022679"/>
    </source>
</evidence>
<dbReference type="Pfam" id="PF23568">
    <property type="entry name" value="ARM_LIN"/>
    <property type="match status" value="1"/>
</dbReference>
<dbReference type="InterPro" id="IPR013083">
    <property type="entry name" value="Znf_RING/FYVE/PHD"/>
</dbReference>
<dbReference type="InterPro" id="IPR036322">
    <property type="entry name" value="WD40_repeat_dom_sf"/>
</dbReference>
<dbReference type="InParanoid" id="A0A6P4AKW9"/>